<dbReference type="EMBL" id="JMQC01000008">
    <property type="protein sequence ID" value="KFM98931.1"/>
    <property type="molecule type" value="Genomic_DNA"/>
</dbReference>
<sequence length="48" mass="5346">MNEQLQEARATYIGRLFSLGGGIIFIIGTVISVVVAYRAYTRLLQQSQ</sequence>
<dbReference type="Proteomes" id="UP000029389">
    <property type="component" value="Unassembled WGS sequence"/>
</dbReference>
<evidence type="ECO:0000256" key="1">
    <source>
        <dbReference type="SAM" id="Phobius"/>
    </source>
</evidence>
<comment type="caution">
    <text evidence="2">The sequence shown here is derived from an EMBL/GenBank/DDBJ whole genome shotgun (WGS) entry which is preliminary data.</text>
</comment>
<dbReference type="PATRIC" id="fig|1405.8.peg.4008"/>
<keyword evidence="1" id="KW-1133">Transmembrane helix</keyword>
<protein>
    <submittedName>
        <fullName evidence="2">Uncharacterized protein</fullName>
    </submittedName>
</protein>
<name>A0A090YL22_9BACI</name>
<organism evidence="2 3">
    <name type="scientific">Bacillus clarus</name>
    <dbReference type="NCBI Taxonomy" id="2338372"/>
    <lineage>
        <taxon>Bacteria</taxon>
        <taxon>Bacillati</taxon>
        <taxon>Bacillota</taxon>
        <taxon>Bacilli</taxon>
        <taxon>Bacillales</taxon>
        <taxon>Bacillaceae</taxon>
        <taxon>Bacillus</taxon>
        <taxon>Bacillus cereus group</taxon>
    </lineage>
</organism>
<reference evidence="2 3" key="1">
    <citation type="submission" date="2014-04" db="EMBL/GenBank/DDBJ databases">
        <authorList>
            <person name="Bishop-Lilly K.A."/>
            <person name="Broomall S.M."/>
            <person name="Chain P.S."/>
            <person name="Chertkov O."/>
            <person name="Coyne S.R."/>
            <person name="Daligault H.E."/>
            <person name="Davenport K.W."/>
            <person name="Erkkila T."/>
            <person name="Frey K.G."/>
            <person name="Gibbons H.S."/>
            <person name="Gu W."/>
            <person name="Jaissle J."/>
            <person name="Johnson S.L."/>
            <person name="Koroleva G.I."/>
            <person name="Ladner J.T."/>
            <person name="Lo C.-C."/>
            <person name="Minogue T.D."/>
            <person name="Munk C."/>
            <person name="Palacios G.F."/>
            <person name="Redden C.L."/>
            <person name="Rosenzweig C.N."/>
            <person name="Scholz M.B."/>
            <person name="Teshima H."/>
            <person name="Xu Y."/>
        </authorList>
    </citation>
    <scope>NUCLEOTIDE SEQUENCE [LARGE SCALE GENOMIC DNA]</scope>
    <source>
        <strain evidence="2 3">BHP</strain>
    </source>
</reference>
<evidence type="ECO:0000313" key="3">
    <source>
        <dbReference type="Proteomes" id="UP000029389"/>
    </source>
</evidence>
<evidence type="ECO:0000313" key="2">
    <source>
        <dbReference type="EMBL" id="KFM98931.1"/>
    </source>
</evidence>
<dbReference type="RefSeq" id="WP_181969193.1">
    <property type="nucleotide sequence ID" value="NZ_JMQC01000008.1"/>
</dbReference>
<keyword evidence="1" id="KW-0812">Transmembrane</keyword>
<dbReference type="AlphaFoldDB" id="A0A090YL22"/>
<proteinExistence type="predicted"/>
<keyword evidence="1" id="KW-0472">Membrane</keyword>
<gene>
    <name evidence="2" type="ORF">DJ93_3900</name>
</gene>
<feature type="transmembrane region" description="Helical" evidence="1">
    <location>
        <begin position="12"/>
        <end position="37"/>
    </location>
</feature>
<accession>A0A090YL22</accession>